<sequence>MQKPIGIRVFPSQKTSEITSNAHVLHYRVPPEEPPIDYTLREKPKVRADYRVVFPPVREHPDDYFGEIGDAKSITSRNPVHQIHSQPTHHIHEVIESAPAEPIPNLPMRMRRNTADEVLHDLDSALEDEQYDFEEIRDKVKAMNLSFRQYSPGFAFDSYDSQPAQRISDDLSSRVHRLAVSPPNTTRQAIQTGNPMNAAQGLNDSHRNHIETQRRKAELEIKRARQVYNEDFFFDQTPEFERNSRTRTPEWKRRLIARRMAAEAIRQHEERVLEDFYEWKRRFEPSYLDSTYSPKGSARLPR</sequence>
<accession>A0AAF3FIM1</accession>
<dbReference type="AlphaFoldDB" id="A0AAF3FIM1"/>
<reference evidence="2" key="1">
    <citation type="submission" date="2024-02" db="UniProtKB">
        <authorList>
            <consortium name="WormBaseParasite"/>
        </authorList>
    </citation>
    <scope>IDENTIFICATION</scope>
</reference>
<name>A0AAF3FIM1_9BILA</name>
<keyword evidence="1" id="KW-1185">Reference proteome</keyword>
<protein>
    <submittedName>
        <fullName evidence="2">Uncharacterized protein</fullName>
    </submittedName>
</protein>
<dbReference type="Proteomes" id="UP000887575">
    <property type="component" value="Unassembled WGS sequence"/>
</dbReference>
<organism evidence="1 2">
    <name type="scientific">Mesorhabditis belari</name>
    <dbReference type="NCBI Taxonomy" id="2138241"/>
    <lineage>
        <taxon>Eukaryota</taxon>
        <taxon>Metazoa</taxon>
        <taxon>Ecdysozoa</taxon>
        <taxon>Nematoda</taxon>
        <taxon>Chromadorea</taxon>
        <taxon>Rhabditida</taxon>
        <taxon>Rhabditina</taxon>
        <taxon>Rhabditomorpha</taxon>
        <taxon>Rhabditoidea</taxon>
        <taxon>Rhabditidae</taxon>
        <taxon>Mesorhabditinae</taxon>
        <taxon>Mesorhabditis</taxon>
    </lineage>
</organism>
<evidence type="ECO:0000313" key="2">
    <source>
        <dbReference type="WBParaSite" id="MBELARI_LOCUS5920"/>
    </source>
</evidence>
<evidence type="ECO:0000313" key="1">
    <source>
        <dbReference type="Proteomes" id="UP000887575"/>
    </source>
</evidence>
<dbReference type="WBParaSite" id="MBELARI_LOCUS5920">
    <property type="protein sequence ID" value="MBELARI_LOCUS5920"/>
    <property type="gene ID" value="MBELARI_LOCUS5920"/>
</dbReference>
<proteinExistence type="predicted"/>